<dbReference type="AlphaFoldDB" id="A0A078KL87"/>
<feature type="domain" description="HTH tetR-type" evidence="3">
    <location>
        <begin position="6"/>
        <end position="66"/>
    </location>
</feature>
<dbReference type="PANTHER" id="PTHR43479">
    <property type="entry name" value="ACREF/ENVCD OPERON REPRESSOR-RELATED"/>
    <property type="match status" value="1"/>
</dbReference>
<feature type="DNA-binding region" description="H-T-H motif" evidence="2">
    <location>
        <begin position="29"/>
        <end position="48"/>
    </location>
</feature>
<dbReference type="Gene3D" id="1.10.357.10">
    <property type="entry name" value="Tetracycline Repressor, domain 2"/>
    <property type="match status" value="1"/>
</dbReference>
<dbReference type="OrthoDB" id="494991at2"/>
<evidence type="ECO:0000256" key="1">
    <source>
        <dbReference type="ARBA" id="ARBA00023125"/>
    </source>
</evidence>
<evidence type="ECO:0000259" key="3">
    <source>
        <dbReference type="PROSITE" id="PS50977"/>
    </source>
</evidence>
<protein>
    <recommendedName>
        <fullName evidence="3">HTH tetR-type domain-containing protein</fullName>
    </recommendedName>
</protein>
<dbReference type="STRING" id="29343.CCDG5_1367"/>
<dbReference type="InterPro" id="IPR001647">
    <property type="entry name" value="HTH_TetR"/>
</dbReference>
<sequence length="203" mass="23578">MQYLKESVRNNIINSAIEEFRINGYKGASMRKIASKADIVSGNIYRYFKNKEDLFDSTIGYIYGEVSQVMKSIKKEISDFNLTSTELSSIDVLKKICEGVARISSKHPLELYILLDKSEGTKYAECKSEVIYMVFETLQKVYLVERRKKGLELKDNFMFQVLSSAFVDGMCLILKSGKNAEEMERLIYKWMMLMFLDIDKRLQ</sequence>
<dbReference type="Pfam" id="PF00440">
    <property type="entry name" value="TetR_N"/>
    <property type="match status" value="1"/>
</dbReference>
<evidence type="ECO:0000313" key="4">
    <source>
        <dbReference type="EMBL" id="CDZ24481.1"/>
    </source>
</evidence>
<proteinExistence type="predicted"/>
<organism evidence="4 5">
    <name type="scientific">[Clostridium] cellulosi</name>
    <dbReference type="NCBI Taxonomy" id="29343"/>
    <lineage>
        <taxon>Bacteria</taxon>
        <taxon>Bacillati</taxon>
        <taxon>Bacillota</taxon>
        <taxon>Clostridia</taxon>
        <taxon>Eubacteriales</taxon>
        <taxon>Oscillospiraceae</taxon>
        <taxon>Oscillospiraceae incertae sedis</taxon>
    </lineage>
</organism>
<dbReference type="PANTHER" id="PTHR43479:SF11">
    <property type="entry name" value="ACREF_ENVCD OPERON REPRESSOR-RELATED"/>
    <property type="match status" value="1"/>
</dbReference>
<dbReference type="EMBL" id="LM995447">
    <property type="protein sequence ID" value="CDZ24481.1"/>
    <property type="molecule type" value="Genomic_DNA"/>
</dbReference>
<gene>
    <name evidence="4" type="ORF">CCDG5_1367</name>
</gene>
<name>A0A078KL87_9FIRM</name>
<dbReference type="SUPFAM" id="SSF46689">
    <property type="entry name" value="Homeodomain-like"/>
    <property type="match status" value="1"/>
</dbReference>
<dbReference type="KEGG" id="ccel:CCDG5_1367"/>
<evidence type="ECO:0000313" key="5">
    <source>
        <dbReference type="Proteomes" id="UP000032431"/>
    </source>
</evidence>
<dbReference type="PRINTS" id="PR00455">
    <property type="entry name" value="HTHTETR"/>
</dbReference>
<dbReference type="InterPro" id="IPR050624">
    <property type="entry name" value="HTH-type_Tx_Regulator"/>
</dbReference>
<dbReference type="Proteomes" id="UP000032431">
    <property type="component" value="Chromosome I"/>
</dbReference>
<dbReference type="PATRIC" id="fig|29343.3.peg.1439"/>
<dbReference type="InterPro" id="IPR009057">
    <property type="entry name" value="Homeodomain-like_sf"/>
</dbReference>
<dbReference type="HOGENOM" id="CLU_069356_6_1_9"/>
<evidence type="ECO:0000256" key="2">
    <source>
        <dbReference type="PROSITE-ProRule" id="PRU00335"/>
    </source>
</evidence>
<dbReference type="PROSITE" id="PS50977">
    <property type="entry name" value="HTH_TETR_2"/>
    <property type="match status" value="1"/>
</dbReference>
<keyword evidence="5" id="KW-1185">Reference proteome</keyword>
<keyword evidence="1 2" id="KW-0238">DNA-binding</keyword>
<reference evidence="5" key="1">
    <citation type="submission" date="2014-07" db="EMBL/GenBank/DDBJ databases">
        <authorList>
            <person name="Wibberg D."/>
        </authorList>
    </citation>
    <scope>NUCLEOTIDE SEQUENCE [LARGE SCALE GENOMIC DNA]</scope>
    <source>
        <strain evidence="5">DG5</strain>
    </source>
</reference>
<accession>A0A078KL87</accession>
<dbReference type="GO" id="GO:0003677">
    <property type="term" value="F:DNA binding"/>
    <property type="evidence" value="ECO:0007669"/>
    <property type="project" value="UniProtKB-UniRule"/>
</dbReference>